<evidence type="ECO:0000313" key="2">
    <source>
        <dbReference type="Proteomes" id="UP000237662"/>
    </source>
</evidence>
<proteinExistence type="predicted"/>
<dbReference type="RefSeq" id="WP_104420517.1">
    <property type="nucleotide sequence ID" value="NZ_PTJC01000006.1"/>
</dbReference>
<accession>A0A2S6I4F4</accession>
<comment type="caution">
    <text evidence="1">The sequence shown here is derived from an EMBL/GenBank/DDBJ whole genome shotgun (WGS) entry which is preliminary data.</text>
</comment>
<reference evidence="1 2" key="1">
    <citation type="submission" date="2018-02" db="EMBL/GenBank/DDBJ databases">
        <title>Genomic Encyclopedia of Archaeal and Bacterial Type Strains, Phase II (KMG-II): from individual species to whole genera.</title>
        <authorList>
            <person name="Goeker M."/>
        </authorList>
    </citation>
    <scope>NUCLEOTIDE SEQUENCE [LARGE SCALE GENOMIC DNA]</scope>
    <source>
        <strain evidence="1 2">DSM 29526</strain>
    </source>
</reference>
<evidence type="ECO:0000313" key="1">
    <source>
        <dbReference type="EMBL" id="PPK86050.1"/>
    </source>
</evidence>
<keyword evidence="2" id="KW-1185">Reference proteome</keyword>
<gene>
    <name evidence="1" type="ORF">CLV84_2967</name>
</gene>
<organism evidence="1 2">
    <name type="scientific">Neolewinella xylanilytica</name>
    <dbReference type="NCBI Taxonomy" id="1514080"/>
    <lineage>
        <taxon>Bacteria</taxon>
        <taxon>Pseudomonadati</taxon>
        <taxon>Bacteroidota</taxon>
        <taxon>Saprospiria</taxon>
        <taxon>Saprospirales</taxon>
        <taxon>Lewinellaceae</taxon>
        <taxon>Neolewinella</taxon>
    </lineage>
</organism>
<name>A0A2S6I4F4_9BACT</name>
<dbReference type="AlphaFoldDB" id="A0A2S6I4F4"/>
<protein>
    <submittedName>
        <fullName evidence="1">Uncharacterized protein</fullName>
    </submittedName>
</protein>
<sequence length="99" mass="11443">MEQLDPIAFAHFTYHRSILLESGIKVELWFAAAKSIELTIQQVDAQPFTIPHAELKDRATAIFRFLPYAPAITVLERIQIPVSTYRICWTVYPYFPSET</sequence>
<dbReference type="Proteomes" id="UP000237662">
    <property type="component" value="Unassembled WGS sequence"/>
</dbReference>
<dbReference type="EMBL" id="PTJC01000006">
    <property type="protein sequence ID" value="PPK86050.1"/>
    <property type="molecule type" value="Genomic_DNA"/>
</dbReference>